<dbReference type="GO" id="GO:0009378">
    <property type="term" value="F:four-way junction helicase activity"/>
    <property type="evidence" value="ECO:0007669"/>
    <property type="project" value="TreeGrafter"/>
</dbReference>
<keyword evidence="17" id="KW-1185">Reference proteome</keyword>
<feature type="region of interest" description="Disordered" evidence="13">
    <location>
        <begin position="586"/>
        <end position="607"/>
    </location>
</feature>
<dbReference type="OrthoDB" id="9760034at2"/>
<evidence type="ECO:0000256" key="8">
    <source>
        <dbReference type="ARBA" id="ARBA00023235"/>
    </source>
</evidence>
<dbReference type="Gene3D" id="3.40.50.300">
    <property type="entry name" value="P-loop containing nucleotide triphosphate hydrolases"/>
    <property type="match status" value="2"/>
</dbReference>
<comment type="caution">
    <text evidence="16">The sequence shown here is derived from an EMBL/GenBank/DDBJ whole genome shotgun (WGS) entry which is preliminary data.</text>
</comment>
<organism evidence="16 17">
    <name type="scientific">Trinickia symbiotica</name>
    <dbReference type="NCBI Taxonomy" id="863227"/>
    <lineage>
        <taxon>Bacteria</taxon>
        <taxon>Pseudomonadati</taxon>
        <taxon>Pseudomonadota</taxon>
        <taxon>Betaproteobacteria</taxon>
        <taxon>Burkholderiales</taxon>
        <taxon>Burkholderiaceae</taxon>
        <taxon>Trinickia</taxon>
    </lineage>
</organism>
<dbReference type="STRING" id="863227.GCA_000373005_02844"/>
<evidence type="ECO:0000256" key="7">
    <source>
        <dbReference type="ARBA" id="ARBA00023125"/>
    </source>
</evidence>
<dbReference type="EC" id="5.6.2.4" evidence="10"/>
<keyword evidence="7" id="KW-0238">DNA-binding</keyword>
<evidence type="ECO:0000313" key="17">
    <source>
        <dbReference type="Proteomes" id="UP000235777"/>
    </source>
</evidence>
<feature type="domain" description="Helicase ATP-binding" evidence="14">
    <location>
        <begin position="31"/>
        <end position="202"/>
    </location>
</feature>
<dbReference type="GO" id="GO:0030894">
    <property type="term" value="C:replisome"/>
    <property type="evidence" value="ECO:0007669"/>
    <property type="project" value="TreeGrafter"/>
</dbReference>
<dbReference type="GO" id="GO:0005737">
    <property type="term" value="C:cytoplasm"/>
    <property type="evidence" value="ECO:0007669"/>
    <property type="project" value="TreeGrafter"/>
</dbReference>
<evidence type="ECO:0000256" key="9">
    <source>
        <dbReference type="ARBA" id="ARBA00034617"/>
    </source>
</evidence>
<dbReference type="PROSITE" id="PS51194">
    <property type="entry name" value="HELICASE_CTER"/>
    <property type="match status" value="1"/>
</dbReference>
<evidence type="ECO:0000256" key="1">
    <source>
        <dbReference type="ARBA" id="ARBA00005446"/>
    </source>
</evidence>
<dbReference type="Pfam" id="PF16124">
    <property type="entry name" value="RecQ_Zn_bind"/>
    <property type="match status" value="1"/>
</dbReference>
<dbReference type="NCBIfam" id="TIGR00614">
    <property type="entry name" value="recQ_fam"/>
    <property type="match status" value="1"/>
</dbReference>
<sequence>MTADKRLRELRRTMRERFGIARLREGQEEIIRSVLARCDTLATMPSGAGKSLCYQLPALHLEGMTLVVSPLISLMKDQADKLRAIGLEPLLVNSTLKRKDEKAVLNALREGRKRMVFVTPERLAQPAFVDILAGCTRRPVELVVVDEAHCVSKWGHDFRPAFLGIAHAVEAIGAPPVLALTATATREVVADIVHSLRLREPTIVRTGTYRPNLRYRVVHTGAGHGRREAARALALKQQQLLDLIGELKGAGIVYVATLRDVQRVRAWLAAAGESVAHYHGRLPANERREEQDRFMNGHSRLIVATNAFGMGIDKPDVRFVIHYQVPGNLDAYYQETGRAGRDGELADCVLLFDLNDRRIQQFFLAGRYPDTGQVLQVFDAIAGGIEEAHDERQSRSDASGRTPVSAKALASVLPDLAAGKVDVALAMLVDARIVQRDRQHRYRLRKGAATAELRDAVPRAAEQFQRMRERDHIALQQMVDYAQSGRCRWRLMLDYYEEDATIERCGSCDNCMHPPHVEPLPEPRSAAAIAHRRMERTTEERHGWTRGESVRVARFGIGEVVMSTDEQVAIRFPDGSVRTFVGDRVQRAPPPASQDGDAGAGQGSAVV</sequence>
<keyword evidence="6" id="KW-0067">ATP-binding</keyword>
<dbReference type="GO" id="GO:0003677">
    <property type="term" value="F:DNA binding"/>
    <property type="evidence" value="ECO:0007669"/>
    <property type="project" value="UniProtKB-KW"/>
</dbReference>
<dbReference type="SMART" id="SM00490">
    <property type="entry name" value="HELICc"/>
    <property type="match status" value="1"/>
</dbReference>
<comment type="similarity">
    <text evidence="1">Belongs to the helicase family. RecQ subfamily.</text>
</comment>
<dbReference type="Pfam" id="PF00271">
    <property type="entry name" value="Helicase_C"/>
    <property type="match status" value="1"/>
</dbReference>
<dbReference type="EMBL" id="PNYC01000003">
    <property type="protein sequence ID" value="PMS37799.1"/>
    <property type="molecule type" value="Genomic_DNA"/>
</dbReference>
<accession>A0A2N7X7R2</accession>
<dbReference type="GO" id="GO:0016787">
    <property type="term" value="F:hydrolase activity"/>
    <property type="evidence" value="ECO:0007669"/>
    <property type="project" value="UniProtKB-KW"/>
</dbReference>
<dbReference type="InterPro" id="IPR027417">
    <property type="entry name" value="P-loop_NTPase"/>
</dbReference>
<dbReference type="InterPro" id="IPR011545">
    <property type="entry name" value="DEAD/DEAH_box_helicase_dom"/>
</dbReference>
<keyword evidence="2" id="KW-0479">Metal-binding</keyword>
<dbReference type="AlphaFoldDB" id="A0A2N7X7R2"/>
<evidence type="ECO:0000259" key="15">
    <source>
        <dbReference type="PROSITE" id="PS51194"/>
    </source>
</evidence>
<dbReference type="GO" id="GO:0043138">
    <property type="term" value="F:3'-5' DNA helicase activity"/>
    <property type="evidence" value="ECO:0007669"/>
    <property type="project" value="UniProtKB-EC"/>
</dbReference>
<dbReference type="Pfam" id="PF00270">
    <property type="entry name" value="DEAD"/>
    <property type="match status" value="1"/>
</dbReference>
<evidence type="ECO:0000256" key="12">
    <source>
        <dbReference type="ARBA" id="ARBA00044550"/>
    </source>
</evidence>
<evidence type="ECO:0000256" key="6">
    <source>
        <dbReference type="ARBA" id="ARBA00022840"/>
    </source>
</evidence>
<dbReference type="InterPro" id="IPR001650">
    <property type="entry name" value="Helicase_C-like"/>
</dbReference>
<dbReference type="SUPFAM" id="SSF52540">
    <property type="entry name" value="P-loop containing nucleoside triphosphate hydrolases"/>
    <property type="match status" value="1"/>
</dbReference>
<name>A0A2N7X7R2_9BURK</name>
<keyword evidence="5 16" id="KW-0347">Helicase</keyword>
<protein>
    <recommendedName>
        <fullName evidence="11">ATP-dependent DNA helicase RecQ</fullName>
        <ecNumber evidence="10">5.6.2.4</ecNumber>
    </recommendedName>
    <alternativeName>
        <fullName evidence="12">DNA 3'-5' helicase RecQ</fullName>
    </alternativeName>
</protein>
<gene>
    <name evidence="16" type="ORF">C0Z20_06150</name>
</gene>
<proteinExistence type="inferred from homology"/>
<evidence type="ECO:0000313" key="16">
    <source>
        <dbReference type="EMBL" id="PMS37799.1"/>
    </source>
</evidence>
<dbReference type="SMART" id="SM00487">
    <property type="entry name" value="DEXDc"/>
    <property type="match status" value="1"/>
</dbReference>
<feature type="domain" description="Helicase C-terminal" evidence="15">
    <location>
        <begin position="239"/>
        <end position="381"/>
    </location>
</feature>
<evidence type="ECO:0000259" key="14">
    <source>
        <dbReference type="PROSITE" id="PS51192"/>
    </source>
</evidence>
<dbReference type="GO" id="GO:0005524">
    <property type="term" value="F:ATP binding"/>
    <property type="evidence" value="ECO:0007669"/>
    <property type="project" value="UniProtKB-KW"/>
</dbReference>
<keyword evidence="8" id="KW-0413">Isomerase</keyword>
<evidence type="ECO:0000256" key="13">
    <source>
        <dbReference type="SAM" id="MobiDB-lite"/>
    </source>
</evidence>
<keyword evidence="3" id="KW-0547">Nucleotide-binding</keyword>
<dbReference type="GO" id="GO:0043590">
    <property type="term" value="C:bacterial nucleoid"/>
    <property type="evidence" value="ECO:0007669"/>
    <property type="project" value="TreeGrafter"/>
</dbReference>
<dbReference type="CDD" id="cd17920">
    <property type="entry name" value="DEXHc_RecQ"/>
    <property type="match status" value="1"/>
</dbReference>
<dbReference type="PANTHER" id="PTHR13710">
    <property type="entry name" value="DNA HELICASE RECQ FAMILY MEMBER"/>
    <property type="match status" value="1"/>
</dbReference>
<dbReference type="InterPro" id="IPR032284">
    <property type="entry name" value="RecQ_Zn-bd"/>
</dbReference>
<keyword evidence="4" id="KW-0378">Hydrolase</keyword>
<evidence type="ECO:0000256" key="4">
    <source>
        <dbReference type="ARBA" id="ARBA00022801"/>
    </source>
</evidence>
<evidence type="ECO:0000256" key="3">
    <source>
        <dbReference type="ARBA" id="ARBA00022741"/>
    </source>
</evidence>
<evidence type="ECO:0000256" key="2">
    <source>
        <dbReference type="ARBA" id="ARBA00022723"/>
    </source>
</evidence>
<comment type="catalytic activity">
    <reaction evidence="9">
        <text>Couples ATP hydrolysis with the unwinding of duplex DNA by translocating in the 3'-5' direction.</text>
        <dbReference type="EC" id="5.6.2.4"/>
    </reaction>
</comment>
<reference evidence="16 17" key="1">
    <citation type="submission" date="2018-01" db="EMBL/GenBank/DDBJ databases">
        <title>Whole genome analyses suggest that Burkholderia sensu lato contains two further novel genera in the rhizoxinica-symbiotica group Mycetohabitans gen. nov., and Trinickia gen. nov.: implications for the evolution of diazotrophy and nodulation in the Burkholderiaceae.</title>
        <authorList>
            <person name="Estrada-de los Santos P."/>
            <person name="Palmer M."/>
            <person name="Chavez-Ramirez B."/>
            <person name="Beukes C."/>
            <person name="Steenkamp E.T."/>
            <person name="Hirsch A.M."/>
            <person name="Manyaka P."/>
            <person name="Maluk M."/>
            <person name="Lafos M."/>
            <person name="Crook M."/>
            <person name="Gross E."/>
            <person name="Simon M.F."/>
            <person name="Bueno dos Reis Junior F."/>
            <person name="Poole P.S."/>
            <person name="Venter S.N."/>
            <person name="James E.K."/>
        </authorList>
    </citation>
    <scope>NUCLEOTIDE SEQUENCE [LARGE SCALE GENOMIC DNA]</scope>
    <source>
        <strain evidence="16 17">JPY 581</strain>
    </source>
</reference>
<dbReference type="FunFam" id="3.40.50.300:FF:001389">
    <property type="entry name" value="ATP-dependent DNA helicase RecQ"/>
    <property type="match status" value="1"/>
</dbReference>
<feature type="compositionally biased region" description="Gly residues" evidence="13">
    <location>
        <begin position="598"/>
        <end position="607"/>
    </location>
</feature>
<dbReference type="PROSITE" id="PS51192">
    <property type="entry name" value="HELICASE_ATP_BIND_1"/>
    <property type="match status" value="1"/>
</dbReference>
<dbReference type="Gene3D" id="1.10.10.10">
    <property type="entry name" value="Winged helix-like DNA-binding domain superfamily/Winged helix DNA-binding domain"/>
    <property type="match status" value="1"/>
</dbReference>
<dbReference type="InterPro" id="IPR036388">
    <property type="entry name" value="WH-like_DNA-bd_sf"/>
</dbReference>
<evidence type="ECO:0000256" key="5">
    <source>
        <dbReference type="ARBA" id="ARBA00022806"/>
    </source>
</evidence>
<evidence type="ECO:0000256" key="11">
    <source>
        <dbReference type="ARBA" id="ARBA00044535"/>
    </source>
</evidence>
<dbReference type="GO" id="GO:0046872">
    <property type="term" value="F:metal ion binding"/>
    <property type="evidence" value="ECO:0007669"/>
    <property type="project" value="UniProtKB-KW"/>
</dbReference>
<dbReference type="GO" id="GO:0006281">
    <property type="term" value="P:DNA repair"/>
    <property type="evidence" value="ECO:0007669"/>
    <property type="project" value="TreeGrafter"/>
</dbReference>
<dbReference type="Proteomes" id="UP000235777">
    <property type="component" value="Unassembled WGS sequence"/>
</dbReference>
<dbReference type="InterPro" id="IPR014001">
    <property type="entry name" value="Helicase_ATP-bd"/>
</dbReference>
<evidence type="ECO:0000256" key="10">
    <source>
        <dbReference type="ARBA" id="ARBA00034808"/>
    </source>
</evidence>
<dbReference type="PANTHER" id="PTHR13710:SF105">
    <property type="entry name" value="ATP-DEPENDENT DNA HELICASE Q1"/>
    <property type="match status" value="1"/>
</dbReference>
<dbReference type="GO" id="GO:0006310">
    <property type="term" value="P:DNA recombination"/>
    <property type="evidence" value="ECO:0007669"/>
    <property type="project" value="InterPro"/>
</dbReference>
<dbReference type="InterPro" id="IPR004589">
    <property type="entry name" value="DNA_helicase_ATP-dep_RecQ"/>
</dbReference>